<accession>A0A9X0UE47</accession>
<dbReference type="GO" id="GO:0022857">
    <property type="term" value="F:transmembrane transporter activity"/>
    <property type="evidence" value="ECO:0007669"/>
    <property type="project" value="InterPro"/>
</dbReference>
<dbReference type="AlphaFoldDB" id="A0A9X0UE47"/>
<dbReference type="Gene3D" id="1.20.1640.10">
    <property type="entry name" value="Multidrug efflux transporter AcrB transmembrane domain"/>
    <property type="match status" value="2"/>
</dbReference>
<name>A0A9X0UE47_9PROT</name>
<dbReference type="GO" id="GO:0016020">
    <property type="term" value="C:membrane"/>
    <property type="evidence" value="ECO:0007669"/>
    <property type="project" value="InterPro"/>
</dbReference>
<dbReference type="Gene3D" id="3.30.70.1430">
    <property type="entry name" value="Multidrug efflux transporter AcrB pore domain"/>
    <property type="match status" value="1"/>
</dbReference>
<dbReference type="InterPro" id="IPR001036">
    <property type="entry name" value="Acrflvin-R"/>
</dbReference>
<dbReference type="Pfam" id="PF00873">
    <property type="entry name" value="ACR_tran"/>
    <property type="match status" value="1"/>
</dbReference>
<organism evidence="1 2">
    <name type="scientific">Siccirubricoccus deserti</name>
    <dbReference type="NCBI Taxonomy" id="2013562"/>
    <lineage>
        <taxon>Bacteria</taxon>
        <taxon>Pseudomonadati</taxon>
        <taxon>Pseudomonadota</taxon>
        <taxon>Alphaproteobacteria</taxon>
        <taxon>Acetobacterales</taxon>
        <taxon>Roseomonadaceae</taxon>
        <taxon>Siccirubricoccus</taxon>
    </lineage>
</organism>
<proteinExistence type="predicted"/>
<keyword evidence="2" id="KW-1185">Reference proteome</keyword>
<comment type="caution">
    <text evidence="1">The sequence shown here is derived from an EMBL/GenBank/DDBJ whole genome shotgun (WGS) entry which is preliminary data.</text>
</comment>
<evidence type="ECO:0000313" key="2">
    <source>
        <dbReference type="Proteomes" id="UP000600101"/>
    </source>
</evidence>
<sequence>MISAPAPATSGHAAGAHAADLAADVIISGAISRTLSPMLRSCLSTARQSVVLRCVERVFGSAPCTYAAVLRPLLHHHWLLVPVILDFGGSGCLATQRITAEFAPVEDPCYIFARFQGPPAASFEKKTEQAQAIAAVSTPCPSAGLPRSWSARRRATRASRFSSWRYGMRDSAT</sequence>
<protein>
    <submittedName>
        <fullName evidence="1">Efflux RND transporter permease subunit</fullName>
    </submittedName>
</protein>
<reference evidence="1" key="1">
    <citation type="submission" date="2020-08" db="EMBL/GenBank/DDBJ databases">
        <authorList>
            <person name="Hu Y."/>
            <person name="Nguyen S.V."/>
            <person name="Li F."/>
            <person name="Fanning S."/>
        </authorList>
    </citation>
    <scope>NUCLEOTIDE SEQUENCE</scope>
    <source>
        <strain evidence="1">SYSU D8009</strain>
    </source>
</reference>
<gene>
    <name evidence="1" type="ORF">H7965_17895</name>
</gene>
<evidence type="ECO:0000313" key="1">
    <source>
        <dbReference type="EMBL" id="MBC4017187.1"/>
    </source>
</evidence>
<dbReference type="RefSeq" id="WP_186771955.1">
    <property type="nucleotide sequence ID" value="NZ_JACOMF010000024.1"/>
</dbReference>
<dbReference type="Proteomes" id="UP000600101">
    <property type="component" value="Unassembled WGS sequence"/>
</dbReference>
<dbReference type="EMBL" id="JACOMF010000024">
    <property type="protein sequence ID" value="MBC4017187.1"/>
    <property type="molecule type" value="Genomic_DNA"/>
</dbReference>